<evidence type="ECO:0000256" key="10">
    <source>
        <dbReference type="ARBA" id="ARBA00022801"/>
    </source>
</evidence>
<evidence type="ECO:0000256" key="21">
    <source>
        <dbReference type="SAM" id="Phobius"/>
    </source>
</evidence>
<dbReference type="GO" id="GO:0009986">
    <property type="term" value="C:cell surface"/>
    <property type="evidence" value="ECO:0007669"/>
    <property type="project" value="TreeGrafter"/>
</dbReference>
<evidence type="ECO:0000256" key="16">
    <source>
        <dbReference type="ARBA" id="ARBA00037649"/>
    </source>
</evidence>
<dbReference type="GO" id="GO:0009277">
    <property type="term" value="C:fungal-type cell wall"/>
    <property type="evidence" value="ECO:0007669"/>
    <property type="project" value="TreeGrafter"/>
</dbReference>
<organism evidence="22 23">
    <name type="scientific">Coprinopsis marcescibilis</name>
    <name type="common">Agaric fungus</name>
    <name type="synonym">Psathyrella marcescibilis</name>
    <dbReference type="NCBI Taxonomy" id="230819"/>
    <lineage>
        <taxon>Eukaryota</taxon>
        <taxon>Fungi</taxon>
        <taxon>Dikarya</taxon>
        <taxon>Basidiomycota</taxon>
        <taxon>Agaricomycotina</taxon>
        <taxon>Agaricomycetes</taxon>
        <taxon>Agaricomycetidae</taxon>
        <taxon>Agaricales</taxon>
        <taxon>Agaricineae</taxon>
        <taxon>Psathyrellaceae</taxon>
        <taxon>Coprinopsis</taxon>
    </lineage>
</organism>
<comment type="similarity">
    <text evidence="4 19">Belongs to the glycosyl hydrolase 17 family.</text>
</comment>
<dbReference type="Proteomes" id="UP000307440">
    <property type="component" value="Unassembled WGS sequence"/>
</dbReference>
<evidence type="ECO:0000256" key="13">
    <source>
        <dbReference type="ARBA" id="ARBA00023277"/>
    </source>
</evidence>
<keyword evidence="21" id="KW-1133">Transmembrane helix</keyword>
<keyword evidence="9" id="KW-0732">Signal</keyword>
<evidence type="ECO:0000256" key="1">
    <source>
        <dbReference type="ARBA" id="ARBA00000382"/>
    </source>
</evidence>
<gene>
    <name evidence="22" type="ORF">FA15DRAFT_585663</name>
</gene>
<dbReference type="InterPro" id="IPR050732">
    <property type="entry name" value="Beta-glucan_modifiers"/>
</dbReference>
<dbReference type="GO" id="GO:0071555">
    <property type="term" value="P:cell wall organization"/>
    <property type="evidence" value="ECO:0007669"/>
    <property type="project" value="UniProtKB-KW"/>
</dbReference>
<dbReference type="GO" id="GO:0005576">
    <property type="term" value="C:extracellular region"/>
    <property type="evidence" value="ECO:0007669"/>
    <property type="project" value="TreeGrafter"/>
</dbReference>
<feature type="compositionally biased region" description="Low complexity" evidence="20">
    <location>
        <begin position="18"/>
        <end position="29"/>
    </location>
</feature>
<keyword evidence="11 21" id="KW-0472">Membrane</keyword>
<evidence type="ECO:0000256" key="9">
    <source>
        <dbReference type="ARBA" id="ARBA00022729"/>
    </source>
</evidence>
<dbReference type="EC" id="3.2.1.39" evidence="5"/>
<evidence type="ECO:0000256" key="12">
    <source>
        <dbReference type="ARBA" id="ARBA00023180"/>
    </source>
</evidence>
<keyword evidence="23" id="KW-1185">Reference proteome</keyword>
<dbReference type="STRING" id="230819.A0A5C3L593"/>
<keyword evidence="21" id="KW-0812">Transmembrane</keyword>
<evidence type="ECO:0000256" key="20">
    <source>
        <dbReference type="SAM" id="MobiDB-lite"/>
    </source>
</evidence>
<evidence type="ECO:0000256" key="7">
    <source>
        <dbReference type="ARBA" id="ARBA00022512"/>
    </source>
</evidence>
<evidence type="ECO:0000256" key="4">
    <source>
        <dbReference type="ARBA" id="ARBA00008773"/>
    </source>
</evidence>
<comment type="function">
    <text evidence="16">Glucanases play a role in cell expansion during growth, in cell-cell fusion during mating, and in spore release during sporulation. This enzyme may be involved in beta-glucan degradation. Active on laminarin and lichenan.</text>
</comment>
<keyword evidence="15" id="KW-0624">Polysaccharide degradation</keyword>
<dbReference type="Gene3D" id="3.20.20.80">
    <property type="entry name" value="Glycosidases"/>
    <property type="match status" value="2"/>
</dbReference>
<keyword evidence="14" id="KW-0961">Cell wall biogenesis/degradation</keyword>
<evidence type="ECO:0000256" key="11">
    <source>
        <dbReference type="ARBA" id="ARBA00023136"/>
    </source>
</evidence>
<dbReference type="InterPro" id="IPR000490">
    <property type="entry name" value="Glyco_hydro_17"/>
</dbReference>
<name>A0A5C3L593_COPMA</name>
<sequence length="409" mass="44296">MVGNPSGSAVDISKHSSEGSSYGSAEGASPWSKEQQAKRRKKWLIVGLALTLIGLTIAGAVTGVLLTRNNAVPSSSTSSGANVVKQSNPKDPSTFIKNPNLHQAFYGIAYTPENSQLPNCGNALGDVITDIQLLSQLTRRIRLYGADCNQTALVLEAIRQTKVDMQVWLGNYPIATDNGAAYERQRDIIRDALSTYGTDHISGITVGNEFMLNYLLGQGATTTDPNSPVAERGADILIANIQDTRTMLDSMHLPKTLAVGTSDAGSYFNNRVLEAVDYGMANVHPWFANVSIESSAQWTNSFFQAVDVAQADALANRPQMYIAETGWPSKSSDAGNASNGPSTASVANLQEFLDTFVCQANTNGTAYFYFELFDEPWKDRQFGGVEGWWGLFNSDRTLKDIRIPNCQAP</sequence>
<dbReference type="GO" id="GO:0042973">
    <property type="term" value="F:glucan endo-1,3-beta-D-glucosidase activity"/>
    <property type="evidence" value="ECO:0007669"/>
    <property type="project" value="UniProtKB-EC"/>
</dbReference>
<proteinExistence type="inferred from homology"/>
<evidence type="ECO:0000256" key="19">
    <source>
        <dbReference type="RuleBase" id="RU004335"/>
    </source>
</evidence>
<evidence type="ECO:0000256" key="18">
    <source>
        <dbReference type="ARBA" id="ARBA00043078"/>
    </source>
</evidence>
<evidence type="ECO:0000256" key="3">
    <source>
        <dbReference type="ARBA" id="ARBA00004401"/>
    </source>
</evidence>
<keyword evidence="13" id="KW-0119">Carbohydrate metabolism</keyword>
<dbReference type="PANTHER" id="PTHR16631:SF17">
    <property type="entry name" value="GLUCAN ENDO-1,3-BETA-GLUCOSIDASE BTGC"/>
    <property type="match status" value="1"/>
</dbReference>
<keyword evidence="10 22" id="KW-0378">Hydrolase</keyword>
<keyword evidence="8" id="KW-0964">Secreted</keyword>
<dbReference type="InterPro" id="IPR017853">
    <property type="entry name" value="GH"/>
</dbReference>
<accession>A0A5C3L593</accession>
<evidence type="ECO:0000256" key="14">
    <source>
        <dbReference type="ARBA" id="ARBA00023316"/>
    </source>
</evidence>
<dbReference type="AlphaFoldDB" id="A0A5C3L593"/>
<dbReference type="Pfam" id="PF00332">
    <property type="entry name" value="Glyco_hydro_17"/>
    <property type="match status" value="1"/>
</dbReference>
<dbReference type="EMBL" id="ML210161">
    <property type="protein sequence ID" value="TFK27782.1"/>
    <property type="molecule type" value="Genomic_DNA"/>
</dbReference>
<evidence type="ECO:0000256" key="5">
    <source>
        <dbReference type="ARBA" id="ARBA00012780"/>
    </source>
</evidence>
<evidence type="ECO:0000256" key="15">
    <source>
        <dbReference type="ARBA" id="ARBA00023326"/>
    </source>
</evidence>
<keyword evidence="7" id="KW-0134">Cell wall</keyword>
<dbReference type="GO" id="GO:0000272">
    <property type="term" value="P:polysaccharide catabolic process"/>
    <property type="evidence" value="ECO:0007669"/>
    <property type="project" value="UniProtKB-KW"/>
</dbReference>
<feature type="region of interest" description="Disordered" evidence="20">
    <location>
        <begin position="1"/>
        <end position="34"/>
    </location>
</feature>
<evidence type="ECO:0000256" key="17">
    <source>
        <dbReference type="ARBA" id="ARBA00042373"/>
    </source>
</evidence>
<dbReference type="SUPFAM" id="SSF51445">
    <property type="entry name" value="(Trans)glycosidases"/>
    <property type="match status" value="1"/>
</dbReference>
<evidence type="ECO:0000256" key="2">
    <source>
        <dbReference type="ARBA" id="ARBA00004191"/>
    </source>
</evidence>
<comment type="catalytic activity">
    <reaction evidence="1">
        <text>Hydrolysis of (1-&gt;3)-beta-D-glucosidic linkages in (1-&gt;3)-beta-D-glucans.</text>
        <dbReference type="EC" id="3.2.1.39"/>
    </reaction>
</comment>
<dbReference type="GO" id="GO:0005886">
    <property type="term" value="C:plasma membrane"/>
    <property type="evidence" value="ECO:0007669"/>
    <property type="project" value="UniProtKB-SubCell"/>
</dbReference>
<evidence type="ECO:0000256" key="6">
    <source>
        <dbReference type="ARBA" id="ARBA00022475"/>
    </source>
</evidence>
<evidence type="ECO:0000313" key="23">
    <source>
        <dbReference type="Proteomes" id="UP000307440"/>
    </source>
</evidence>
<comment type="subcellular location">
    <subcellularLocation>
        <location evidence="3">Cell membrane</location>
        <topology evidence="3">Single-pass type II membrane protein</topology>
    </subcellularLocation>
    <subcellularLocation>
        <location evidence="2">Secreted</location>
        <location evidence="2">Cell wall</location>
    </subcellularLocation>
</comment>
<feature type="transmembrane region" description="Helical" evidence="21">
    <location>
        <begin position="43"/>
        <end position="66"/>
    </location>
</feature>
<dbReference type="OrthoDB" id="68336at2759"/>
<keyword evidence="6" id="KW-1003">Cell membrane</keyword>
<reference evidence="22 23" key="1">
    <citation type="journal article" date="2019" name="Nat. Ecol. Evol.">
        <title>Megaphylogeny resolves global patterns of mushroom evolution.</title>
        <authorList>
            <person name="Varga T."/>
            <person name="Krizsan K."/>
            <person name="Foldi C."/>
            <person name="Dima B."/>
            <person name="Sanchez-Garcia M."/>
            <person name="Sanchez-Ramirez S."/>
            <person name="Szollosi G.J."/>
            <person name="Szarkandi J.G."/>
            <person name="Papp V."/>
            <person name="Albert L."/>
            <person name="Andreopoulos W."/>
            <person name="Angelini C."/>
            <person name="Antonin V."/>
            <person name="Barry K.W."/>
            <person name="Bougher N.L."/>
            <person name="Buchanan P."/>
            <person name="Buyck B."/>
            <person name="Bense V."/>
            <person name="Catcheside P."/>
            <person name="Chovatia M."/>
            <person name="Cooper J."/>
            <person name="Damon W."/>
            <person name="Desjardin D."/>
            <person name="Finy P."/>
            <person name="Geml J."/>
            <person name="Haridas S."/>
            <person name="Hughes K."/>
            <person name="Justo A."/>
            <person name="Karasinski D."/>
            <person name="Kautmanova I."/>
            <person name="Kiss B."/>
            <person name="Kocsube S."/>
            <person name="Kotiranta H."/>
            <person name="LaButti K.M."/>
            <person name="Lechner B.E."/>
            <person name="Liimatainen K."/>
            <person name="Lipzen A."/>
            <person name="Lukacs Z."/>
            <person name="Mihaltcheva S."/>
            <person name="Morgado L.N."/>
            <person name="Niskanen T."/>
            <person name="Noordeloos M.E."/>
            <person name="Ohm R.A."/>
            <person name="Ortiz-Santana B."/>
            <person name="Ovrebo C."/>
            <person name="Racz N."/>
            <person name="Riley R."/>
            <person name="Savchenko A."/>
            <person name="Shiryaev A."/>
            <person name="Soop K."/>
            <person name="Spirin V."/>
            <person name="Szebenyi C."/>
            <person name="Tomsovsky M."/>
            <person name="Tulloss R.E."/>
            <person name="Uehling J."/>
            <person name="Grigoriev I.V."/>
            <person name="Vagvolgyi C."/>
            <person name="Papp T."/>
            <person name="Martin F.M."/>
            <person name="Miettinen O."/>
            <person name="Hibbett D.S."/>
            <person name="Nagy L.G."/>
        </authorList>
    </citation>
    <scope>NUCLEOTIDE SEQUENCE [LARGE SCALE GENOMIC DNA]</scope>
    <source>
        <strain evidence="22 23">CBS 121175</strain>
    </source>
</reference>
<feature type="region of interest" description="Disordered" evidence="20">
    <location>
        <begin position="72"/>
        <end position="94"/>
    </location>
</feature>
<evidence type="ECO:0000256" key="8">
    <source>
        <dbReference type="ARBA" id="ARBA00022525"/>
    </source>
</evidence>
<protein>
    <recommendedName>
        <fullName evidence="5">glucan endo-1,3-beta-D-glucosidase</fullName>
        <ecNumber evidence="5">3.2.1.39</ecNumber>
    </recommendedName>
    <alternativeName>
        <fullName evidence="18">Endo-1,3-beta-glucanase btgC</fullName>
    </alternativeName>
    <alternativeName>
        <fullName evidence="17">Laminarinase btgC</fullName>
    </alternativeName>
</protein>
<dbReference type="PANTHER" id="PTHR16631">
    <property type="entry name" value="GLUCAN 1,3-BETA-GLUCOSIDASE"/>
    <property type="match status" value="1"/>
</dbReference>
<evidence type="ECO:0000313" key="22">
    <source>
        <dbReference type="EMBL" id="TFK27782.1"/>
    </source>
</evidence>
<keyword evidence="12" id="KW-0325">Glycoprotein</keyword>